<keyword evidence="4 7" id="KW-0812">Transmembrane</keyword>
<gene>
    <name evidence="9" type="ORF">RZ78_03860</name>
</gene>
<evidence type="ECO:0000313" key="10">
    <source>
        <dbReference type="Proteomes" id="UP000050269"/>
    </source>
</evidence>
<evidence type="ECO:0000256" key="6">
    <source>
        <dbReference type="ARBA" id="ARBA00023136"/>
    </source>
</evidence>
<feature type="transmembrane region" description="Helical" evidence="7">
    <location>
        <begin position="97"/>
        <end position="121"/>
    </location>
</feature>
<feature type="transmembrane region" description="Helical" evidence="7">
    <location>
        <begin position="319"/>
        <end position="338"/>
    </location>
</feature>
<dbReference type="GO" id="GO:0005886">
    <property type="term" value="C:plasma membrane"/>
    <property type="evidence" value="ECO:0007669"/>
    <property type="project" value="UniProtKB-SubCell"/>
</dbReference>
<keyword evidence="2" id="KW-0813">Transport</keyword>
<evidence type="ECO:0000256" key="5">
    <source>
        <dbReference type="ARBA" id="ARBA00022989"/>
    </source>
</evidence>
<protein>
    <submittedName>
        <fullName evidence="9">Permease of the major facilitator superfamily</fullName>
    </submittedName>
</protein>
<feature type="transmembrane region" description="Helical" evidence="7">
    <location>
        <begin position="7"/>
        <end position="31"/>
    </location>
</feature>
<feature type="domain" description="Major facilitator superfamily (MFS) profile" evidence="8">
    <location>
        <begin position="8"/>
        <end position="441"/>
    </location>
</feature>
<feature type="transmembrane region" description="Helical" evidence="7">
    <location>
        <begin position="43"/>
        <end position="62"/>
    </location>
</feature>
<dbReference type="RefSeq" id="WP_054607774.1">
    <property type="nucleotide sequence ID" value="NZ_JXDF01000003.1"/>
</dbReference>
<evidence type="ECO:0000256" key="7">
    <source>
        <dbReference type="SAM" id="Phobius"/>
    </source>
</evidence>
<evidence type="ECO:0000313" key="9">
    <source>
        <dbReference type="EMBL" id="KPN84178.1"/>
    </source>
</evidence>
<name>A0A0P7JRB2_9LACO</name>
<sequence>MKYKFGIILPIILISYFLILLDNSVVFTSTVQIANSLHMTSQSIAWITNIYALVFGSLLLLGGRLGDLYGRKPVFLTGLTIFTLFSLLVGLSPNGLFIIVMRAFQGIGSAILAPTSLALLLDTYEGKKREKAISFYGVTAGLGASVGLIIGGLVTTFYSWRLGFLINVPLGILLIVLTILFVPKSKTQLHAHLDYIGSILSVLAILSLVNAINGAGHKGLFIGIFIALLIIFLFREIKIDNPIMPMAIFKDKERVSAYIARFFYIGSMFSFFFLVPQVLQKYYGFTPLLSAFGFMPETIPQFLFGMLQSKLSNKYKNENLLLFGTIVTFIGVLMLFGLDLKHGYLISVALPMIIIGIGQGFSFGPLTVSGVANTPKELGGATSSAVNVFHQLGSSILLSVVVTLTAGITNVITAYHYQTLLMAILMLVPLLMAINIKRIHRKYIN</sequence>
<proteinExistence type="predicted"/>
<dbReference type="PANTHER" id="PTHR42718:SF46">
    <property type="entry name" value="BLR6921 PROTEIN"/>
    <property type="match status" value="1"/>
</dbReference>
<keyword evidence="6 7" id="KW-0472">Membrane</keyword>
<dbReference type="SUPFAM" id="SSF103473">
    <property type="entry name" value="MFS general substrate transporter"/>
    <property type="match status" value="1"/>
</dbReference>
<dbReference type="CDD" id="cd17321">
    <property type="entry name" value="MFS_MMR_MDR_like"/>
    <property type="match status" value="1"/>
</dbReference>
<dbReference type="InterPro" id="IPR020846">
    <property type="entry name" value="MFS_dom"/>
</dbReference>
<feature type="transmembrane region" description="Helical" evidence="7">
    <location>
        <begin position="415"/>
        <end position="436"/>
    </location>
</feature>
<dbReference type="PATRIC" id="fig|148814.13.peg.124"/>
<feature type="transmembrane region" description="Helical" evidence="7">
    <location>
        <begin position="344"/>
        <end position="368"/>
    </location>
</feature>
<dbReference type="Gene3D" id="1.20.1250.20">
    <property type="entry name" value="MFS general substrate transporter like domains"/>
    <property type="match status" value="1"/>
</dbReference>
<keyword evidence="5 7" id="KW-1133">Transmembrane helix</keyword>
<dbReference type="InterPro" id="IPR011701">
    <property type="entry name" value="MFS"/>
</dbReference>
<dbReference type="PROSITE" id="PS50850">
    <property type="entry name" value="MFS"/>
    <property type="match status" value="1"/>
</dbReference>
<dbReference type="Gene3D" id="1.20.1720.10">
    <property type="entry name" value="Multidrug resistance protein D"/>
    <property type="match status" value="1"/>
</dbReference>
<feature type="transmembrane region" description="Helical" evidence="7">
    <location>
        <begin position="219"/>
        <end position="237"/>
    </location>
</feature>
<dbReference type="Proteomes" id="UP000050269">
    <property type="component" value="Unassembled WGS sequence"/>
</dbReference>
<dbReference type="PRINTS" id="PR01036">
    <property type="entry name" value="TCRTETB"/>
</dbReference>
<evidence type="ECO:0000259" key="8">
    <source>
        <dbReference type="PROSITE" id="PS50850"/>
    </source>
</evidence>
<dbReference type="GO" id="GO:0022857">
    <property type="term" value="F:transmembrane transporter activity"/>
    <property type="evidence" value="ECO:0007669"/>
    <property type="project" value="InterPro"/>
</dbReference>
<feature type="transmembrane region" description="Helical" evidence="7">
    <location>
        <begin position="74"/>
        <end position="91"/>
    </location>
</feature>
<feature type="transmembrane region" description="Helical" evidence="7">
    <location>
        <begin position="133"/>
        <end position="158"/>
    </location>
</feature>
<feature type="transmembrane region" description="Helical" evidence="7">
    <location>
        <begin position="164"/>
        <end position="183"/>
    </location>
</feature>
<evidence type="ECO:0000256" key="1">
    <source>
        <dbReference type="ARBA" id="ARBA00004651"/>
    </source>
</evidence>
<feature type="transmembrane region" description="Helical" evidence="7">
    <location>
        <begin position="388"/>
        <end position="409"/>
    </location>
</feature>
<evidence type="ECO:0000256" key="3">
    <source>
        <dbReference type="ARBA" id="ARBA00022475"/>
    </source>
</evidence>
<keyword evidence="3" id="KW-1003">Cell membrane</keyword>
<evidence type="ECO:0000256" key="4">
    <source>
        <dbReference type="ARBA" id="ARBA00022692"/>
    </source>
</evidence>
<organism evidence="9 10">
    <name type="scientific">Apilactobacillus kunkeei</name>
    <dbReference type="NCBI Taxonomy" id="148814"/>
    <lineage>
        <taxon>Bacteria</taxon>
        <taxon>Bacillati</taxon>
        <taxon>Bacillota</taxon>
        <taxon>Bacilli</taxon>
        <taxon>Lactobacillales</taxon>
        <taxon>Lactobacillaceae</taxon>
        <taxon>Apilactobacillus</taxon>
    </lineage>
</organism>
<dbReference type="Pfam" id="PF07690">
    <property type="entry name" value="MFS_1"/>
    <property type="match status" value="1"/>
</dbReference>
<comment type="caution">
    <text evidence="9">The sequence shown here is derived from an EMBL/GenBank/DDBJ whole genome shotgun (WGS) entry which is preliminary data.</text>
</comment>
<feature type="transmembrane region" description="Helical" evidence="7">
    <location>
        <begin position="195"/>
        <end position="213"/>
    </location>
</feature>
<accession>A0A0P7JRB2</accession>
<evidence type="ECO:0000256" key="2">
    <source>
        <dbReference type="ARBA" id="ARBA00022448"/>
    </source>
</evidence>
<feature type="transmembrane region" description="Helical" evidence="7">
    <location>
        <begin position="258"/>
        <end position="279"/>
    </location>
</feature>
<dbReference type="EMBL" id="JXDF01000003">
    <property type="protein sequence ID" value="KPN84178.1"/>
    <property type="molecule type" value="Genomic_DNA"/>
</dbReference>
<comment type="subcellular location">
    <subcellularLocation>
        <location evidence="1">Cell membrane</location>
        <topology evidence="1">Multi-pass membrane protein</topology>
    </subcellularLocation>
</comment>
<reference evidence="9 10" key="1">
    <citation type="journal article" date="2015" name="Genome Biol. Evol.">
        <title>Functionally Structured Genomes in Lactobacillus kunkeei Colonizing the Honey Crop and Food Products of Honeybees and Stingless Bees.</title>
        <authorList>
            <person name="Tamarit D."/>
            <person name="Ellegaard K.M."/>
            <person name="Wikander J."/>
            <person name="Olofsson T."/>
            <person name="Vasquez A."/>
            <person name="Andersson S.G."/>
        </authorList>
    </citation>
    <scope>NUCLEOTIDE SEQUENCE [LARGE SCALE GENOMIC DNA]</scope>
    <source>
        <strain evidence="9 10">LMbo</strain>
    </source>
</reference>
<dbReference type="PANTHER" id="PTHR42718">
    <property type="entry name" value="MAJOR FACILITATOR SUPERFAMILY MULTIDRUG TRANSPORTER MFSC"/>
    <property type="match status" value="1"/>
</dbReference>
<dbReference type="AlphaFoldDB" id="A0A0P7JRB2"/>
<feature type="transmembrane region" description="Helical" evidence="7">
    <location>
        <begin position="285"/>
        <end position="307"/>
    </location>
</feature>
<dbReference type="InterPro" id="IPR036259">
    <property type="entry name" value="MFS_trans_sf"/>
</dbReference>